<sequence length="130" mass="14258">MRSAVSRQQALRRVLPGPLPHRSSLQHQTRMGCERLPRSARQRTPEPSPDLASEMAGAAWTLLTHGRAPPVPRAHVRCHGCKTHTIPLLVEGGQTNSSLCREIAHLYSGCVDRSIGLPPFYFLCSCSSPV</sequence>
<reference evidence="2" key="1">
    <citation type="journal article" date="2022" name="bioRxiv">
        <title>Sequencing and chromosome-scale assembly of the giantPleurodeles waltlgenome.</title>
        <authorList>
            <person name="Brown T."/>
            <person name="Elewa A."/>
            <person name="Iarovenko S."/>
            <person name="Subramanian E."/>
            <person name="Araus A.J."/>
            <person name="Petzold A."/>
            <person name="Susuki M."/>
            <person name="Suzuki K.-i.T."/>
            <person name="Hayashi T."/>
            <person name="Toyoda A."/>
            <person name="Oliveira C."/>
            <person name="Osipova E."/>
            <person name="Leigh N.D."/>
            <person name="Simon A."/>
            <person name="Yun M.H."/>
        </authorList>
    </citation>
    <scope>NUCLEOTIDE SEQUENCE</scope>
    <source>
        <strain evidence="2">20211129_DDA</strain>
        <tissue evidence="2">Liver</tissue>
    </source>
</reference>
<evidence type="ECO:0000313" key="3">
    <source>
        <dbReference type="Proteomes" id="UP001066276"/>
    </source>
</evidence>
<protein>
    <submittedName>
        <fullName evidence="2">Uncharacterized protein</fullName>
    </submittedName>
</protein>
<evidence type="ECO:0000313" key="2">
    <source>
        <dbReference type="EMBL" id="KAJ1164260.1"/>
    </source>
</evidence>
<organism evidence="2 3">
    <name type="scientific">Pleurodeles waltl</name>
    <name type="common">Iberian ribbed newt</name>
    <dbReference type="NCBI Taxonomy" id="8319"/>
    <lineage>
        <taxon>Eukaryota</taxon>
        <taxon>Metazoa</taxon>
        <taxon>Chordata</taxon>
        <taxon>Craniata</taxon>
        <taxon>Vertebrata</taxon>
        <taxon>Euteleostomi</taxon>
        <taxon>Amphibia</taxon>
        <taxon>Batrachia</taxon>
        <taxon>Caudata</taxon>
        <taxon>Salamandroidea</taxon>
        <taxon>Salamandridae</taxon>
        <taxon>Pleurodelinae</taxon>
        <taxon>Pleurodeles</taxon>
    </lineage>
</organism>
<dbReference type="AlphaFoldDB" id="A0AAV7SJJ5"/>
<gene>
    <name evidence="2" type="ORF">NDU88_004705</name>
</gene>
<name>A0AAV7SJJ5_PLEWA</name>
<dbReference type="EMBL" id="JANPWB010000008">
    <property type="protein sequence ID" value="KAJ1164260.1"/>
    <property type="molecule type" value="Genomic_DNA"/>
</dbReference>
<feature type="region of interest" description="Disordered" evidence="1">
    <location>
        <begin position="1"/>
        <end position="52"/>
    </location>
</feature>
<evidence type="ECO:0000256" key="1">
    <source>
        <dbReference type="SAM" id="MobiDB-lite"/>
    </source>
</evidence>
<comment type="caution">
    <text evidence="2">The sequence shown here is derived from an EMBL/GenBank/DDBJ whole genome shotgun (WGS) entry which is preliminary data.</text>
</comment>
<proteinExistence type="predicted"/>
<keyword evidence="3" id="KW-1185">Reference proteome</keyword>
<dbReference type="Proteomes" id="UP001066276">
    <property type="component" value="Chromosome 4_2"/>
</dbReference>
<accession>A0AAV7SJJ5</accession>